<protein>
    <submittedName>
        <fullName evidence="2">Uncharacterized protein</fullName>
    </submittedName>
</protein>
<feature type="compositionally biased region" description="Low complexity" evidence="1">
    <location>
        <begin position="17"/>
        <end position="28"/>
    </location>
</feature>
<accession>A0A4Y9XNE0</accession>
<feature type="region of interest" description="Disordered" evidence="1">
    <location>
        <begin position="1"/>
        <end position="287"/>
    </location>
</feature>
<feature type="compositionally biased region" description="Polar residues" evidence="1">
    <location>
        <begin position="213"/>
        <end position="242"/>
    </location>
</feature>
<dbReference type="STRING" id="34475.A0A4Y9XNE0"/>
<evidence type="ECO:0000313" key="3">
    <source>
        <dbReference type="Proteomes" id="UP000298390"/>
    </source>
</evidence>
<dbReference type="EMBL" id="SEKV01001231">
    <property type="protein sequence ID" value="TFY51278.1"/>
    <property type="molecule type" value="Genomic_DNA"/>
</dbReference>
<comment type="caution">
    <text evidence="2">The sequence shown here is derived from an EMBL/GenBank/DDBJ whole genome shotgun (WGS) entry which is preliminary data.</text>
</comment>
<feature type="region of interest" description="Disordered" evidence="1">
    <location>
        <begin position="414"/>
        <end position="548"/>
    </location>
</feature>
<reference evidence="2 3" key="1">
    <citation type="submission" date="2019-01" db="EMBL/GenBank/DDBJ databases">
        <title>Genome sequencing of the rare red list fungi Fomitopsis rosea.</title>
        <authorList>
            <person name="Buettner E."/>
            <person name="Kellner H."/>
        </authorList>
    </citation>
    <scope>NUCLEOTIDE SEQUENCE [LARGE SCALE GENOMIC DNA]</scope>
    <source>
        <strain evidence="2 3">DSM 105464</strain>
    </source>
</reference>
<feature type="compositionally biased region" description="Low complexity" evidence="1">
    <location>
        <begin position="167"/>
        <end position="181"/>
    </location>
</feature>
<evidence type="ECO:0000313" key="2">
    <source>
        <dbReference type="EMBL" id="TFY51278.1"/>
    </source>
</evidence>
<name>A0A4Y9XNE0_9APHY</name>
<feature type="compositionally biased region" description="Low complexity" evidence="1">
    <location>
        <begin position="135"/>
        <end position="154"/>
    </location>
</feature>
<organism evidence="2 3">
    <name type="scientific">Rhodofomes roseus</name>
    <dbReference type="NCBI Taxonomy" id="34475"/>
    <lineage>
        <taxon>Eukaryota</taxon>
        <taxon>Fungi</taxon>
        <taxon>Dikarya</taxon>
        <taxon>Basidiomycota</taxon>
        <taxon>Agaricomycotina</taxon>
        <taxon>Agaricomycetes</taxon>
        <taxon>Polyporales</taxon>
        <taxon>Rhodofomes</taxon>
    </lineage>
</organism>
<dbReference type="Proteomes" id="UP000298390">
    <property type="component" value="Unassembled WGS sequence"/>
</dbReference>
<evidence type="ECO:0000256" key="1">
    <source>
        <dbReference type="SAM" id="MobiDB-lite"/>
    </source>
</evidence>
<dbReference type="AlphaFoldDB" id="A0A4Y9XNE0"/>
<feature type="compositionally biased region" description="Basic residues" evidence="1">
    <location>
        <begin position="155"/>
        <end position="166"/>
    </location>
</feature>
<sequence length="873" mass="92884">MSPSRSSRRAADDKNGSSPPRRSASQSSLDRLRAASLVQHPAHRVNAEPLNSPAANPWTSPRPASPAEQTGISYASIVAGTPRPASPVEQANGAPAQAGSTPALAVAHAERVAEPTMAANVQDGLTLTNQPPPATTSATAPQENGGRAPAASKANAKRRNKGKGRAKQTQAAAQPLAADPLLPGPSNVAENAESVVTPSSAREPRKRRRLSTDVGNDNAGTTSRTQLSPAAANTTTSHNSPRVSAPARAPAAPTLETTALTPTPATAATALERPDPPAATTSDYGSDALSYYDPGEAYDNEPMTMRLHRLAGINPTTVPPLLRAQPVAAVEEPPHHSQHRTARWVQGQHASPPTMGPNAGGRHAAPDMDTRHSLYDIYTSASMPRSYVPSMRTDAGRQGDDETPLAYGARALQREPDRAQQQPEAHPVLGDPPNHGGRSSRRATMSRAPLYAPYPQPFASSSRRTNRSTPSPMQISPPTPRTTPTPSGRPTTRVHPLHMTPLHVHTPTPAPAPPHAPPHAPTPAPPHAPAPPAAHTAPTPPPIHAQGPAPALAYAAPIAPLIAPAGPPAFTPNPATGWPEIEGTSFFWRFDNMLETQVHDWTSDPNLHMLGHVAGNSADDDGHVARTQTIDNVLRTSFGITNARITPAVPAIRQQSYGRPPFFYHIGNLSQADYDLLSNTRWRSTAIGTVGFERPSHDPPTLVGMWERPERLSPTLNEQELTEGFLEGLESLSLSTEIRNAVARDILAGGRWRHLTPEQAVAMVLRSVRVRVLQRQVQGHLHPVAVLYMQSPTADPGDWQLLCHRIQLHIFGHAHGGPLELCRESFLCLICHSADHPTSLCPLPHVPGWLGPTPDSVRAAAHISKSASSLFGA</sequence>
<feature type="compositionally biased region" description="Low complexity" evidence="1">
    <location>
        <begin position="484"/>
        <end position="493"/>
    </location>
</feature>
<feature type="compositionally biased region" description="Low complexity" evidence="1">
    <location>
        <begin position="460"/>
        <end position="472"/>
    </location>
</feature>
<feature type="compositionally biased region" description="Low complexity" evidence="1">
    <location>
        <begin position="245"/>
        <end position="271"/>
    </location>
</feature>
<proteinExistence type="predicted"/>
<feature type="compositionally biased region" description="Pro residues" evidence="1">
    <location>
        <begin position="508"/>
        <end position="543"/>
    </location>
</feature>
<gene>
    <name evidence="2" type="ORF">EVJ58_g10653</name>
</gene>